<dbReference type="PANTHER" id="PTHR46015:SF1">
    <property type="entry name" value="HOMOCYSTEINE S-METHYLTRANSFERASE-LIKE ISOFORM 1"/>
    <property type="match status" value="1"/>
</dbReference>
<organism evidence="9 10">
    <name type="scientific">Catenisphaera adipataccumulans</name>
    <dbReference type="NCBI Taxonomy" id="700500"/>
    <lineage>
        <taxon>Bacteria</taxon>
        <taxon>Bacillati</taxon>
        <taxon>Bacillota</taxon>
        <taxon>Erysipelotrichia</taxon>
        <taxon>Erysipelotrichales</taxon>
        <taxon>Erysipelotrichaceae</taxon>
        <taxon>Catenisphaera</taxon>
    </lineage>
</organism>
<comment type="cofactor">
    <cofactor evidence="6">
        <name>Zn(2+)</name>
        <dbReference type="ChEBI" id="CHEBI:29105"/>
    </cofactor>
    <text evidence="6">Binds 1 zinc ion per subunit.</text>
</comment>
<dbReference type="FunFam" id="3.20.20.330:FF:000002">
    <property type="entry name" value="Homocysteine S-methyltransferase"/>
    <property type="match status" value="1"/>
</dbReference>
<dbReference type="RefSeq" id="WP_183328382.1">
    <property type="nucleotide sequence ID" value="NZ_JACHHK010000003.1"/>
</dbReference>
<evidence type="ECO:0000313" key="9">
    <source>
        <dbReference type="EMBL" id="MBB5183104.1"/>
    </source>
</evidence>
<accession>A0A7W8CY92</accession>
<evidence type="ECO:0000256" key="7">
    <source>
        <dbReference type="PROSITE-ProRule" id="PRU00333"/>
    </source>
</evidence>
<dbReference type="GO" id="GO:0033528">
    <property type="term" value="P:S-methylmethionine cycle"/>
    <property type="evidence" value="ECO:0007669"/>
    <property type="project" value="TreeGrafter"/>
</dbReference>
<dbReference type="EMBL" id="JACHHK010000003">
    <property type="protein sequence ID" value="MBB5183104.1"/>
    <property type="molecule type" value="Genomic_DNA"/>
</dbReference>
<sequence>MKRTTIESILKQNQVMVIDGSMATGLEHLGCDLNDTLWTAKVLADRPDLVKQVHIQYFQAGADCGITDSYQASLPRLIERGYSQQEAEALIRSAVTIFREAREEWWQQEGKAAGRAYPVCLGAVGPYGAYLADGSEYRGHYGVSDEVLRDFHARRMELLWQAGADVLMIETQPSLQEALIEAELAEQLGADYAISFSCADGKHINEGDLIADCAAELSSGHPHLRMIGVNCTHPKYIESLIKELKTSTSLPISVYPNSGEQYDPLTKKWYGAKQALRFKDYALIWMKAGAKAVGGCCQTDEDHIRQVAAAREEFCSKAPTDRI</sequence>
<keyword evidence="4 6" id="KW-0862">Zinc</keyword>
<dbReference type="NCBIfam" id="NF007020">
    <property type="entry name" value="PRK09485.1"/>
    <property type="match status" value="1"/>
</dbReference>
<dbReference type="GO" id="GO:0008898">
    <property type="term" value="F:S-adenosylmethionine-homocysteine S-methyltransferase activity"/>
    <property type="evidence" value="ECO:0007669"/>
    <property type="project" value="TreeGrafter"/>
</dbReference>
<evidence type="ECO:0000256" key="1">
    <source>
        <dbReference type="ARBA" id="ARBA00022603"/>
    </source>
</evidence>
<evidence type="ECO:0000256" key="4">
    <source>
        <dbReference type="ARBA" id="ARBA00022833"/>
    </source>
</evidence>
<dbReference type="InterPro" id="IPR036589">
    <property type="entry name" value="HCY_dom_sf"/>
</dbReference>
<protein>
    <recommendedName>
        <fullName evidence="5">S-methylmethionine:homocysteine methyltransferase</fullName>
    </recommendedName>
</protein>
<dbReference type="AlphaFoldDB" id="A0A7W8CY92"/>
<evidence type="ECO:0000259" key="8">
    <source>
        <dbReference type="PROSITE" id="PS50970"/>
    </source>
</evidence>
<dbReference type="SUPFAM" id="SSF82282">
    <property type="entry name" value="Homocysteine S-methyltransferase"/>
    <property type="match status" value="1"/>
</dbReference>
<name>A0A7W8CY92_9FIRM</name>
<dbReference type="PIRSF" id="PIRSF037505">
    <property type="entry name" value="Betaine_HMT"/>
    <property type="match status" value="1"/>
</dbReference>
<dbReference type="PANTHER" id="PTHR46015">
    <property type="entry name" value="ZGC:172121"/>
    <property type="match status" value="1"/>
</dbReference>
<keyword evidence="1 7" id="KW-0489">Methyltransferase</keyword>
<dbReference type="InterPro" id="IPR003726">
    <property type="entry name" value="HCY_dom"/>
</dbReference>
<dbReference type="Gene3D" id="3.20.20.330">
    <property type="entry name" value="Homocysteine-binding-like domain"/>
    <property type="match status" value="1"/>
</dbReference>
<evidence type="ECO:0000256" key="3">
    <source>
        <dbReference type="ARBA" id="ARBA00022723"/>
    </source>
</evidence>
<evidence type="ECO:0000256" key="2">
    <source>
        <dbReference type="ARBA" id="ARBA00022679"/>
    </source>
</evidence>
<feature type="binding site" evidence="7">
    <location>
        <position position="296"/>
    </location>
    <ligand>
        <name>Zn(2+)</name>
        <dbReference type="ChEBI" id="CHEBI:29105"/>
    </ligand>
</feature>
<feature type="domain" description="Hcy-binding" evidence="8">
    <location>
        <begin position="4"/>
        <end position="311"/>
    </location>
</feature>
<evidence type="ECO:0000256" key="5">
    <source>
        <dbReference type="ARBA" id="ARBA00076752"/>
    </source>
</evidence>
<dbReference type="GO" id="GO:0009086">
    <property type="term" value="P:methionine biosynthetic process"/>
    <property type="evidence" value="ECO:0007669"/>
    <property type="project" value="InterPro"/>
</dbReference>
<feature type="binding site" evidence="6 7">
    <location>
        <position position="231"/>
    </location>
    <ligand>
        <name>Zn(2+)</name>
        <dbReference type="ChEBI" id="CHEBI:29105"/>
    </ligand>
</feature>
<dbReference type="InterPro" id="IPR017226">
    <property type="entry name" value="BHMT-like"/>
</dbReference>
<evidence type="ECO:0000256" key="6">
    <source>
        <dbReference type="PIRSR" id="PIRSR037505-2"/>
    </source>
</evidence>
<keyword evidence="10" id="KW-1185">Reference proteome</keyword>
<dbReference type="GO" id="GO:0008270">
    <property type="term" value="F:zinc ion binding"/>
    <property type="evidence" value="ECO:0007669"/>
    <property type="project" value="InterPro"/>
</dbReference>
<dbReference type="GO" id="GO:0032259">
    <property type="term" value="P:methylation"/>
    <property type="evidence" value="ECO:0007669"/>
    <property type="project" value="UniProtKB-KW"/>
</dbReference>
<feature type="binding site" evidence="7">
    <location>
        <position position="297"/>
    </location>
    <ligand>
        <name>Zn(2+)</name>
        <dbReference type="ChEBI" id="CHEBI:29105"/>
    </ligand>
</feature>
<keyword evidence="3 6" id="KW-0479">Metal-binding</keyword>
<keyword evidence="2 7" id="KW-0808">Transferase</keyword>
<proteinExistence type="predicted"/>
<comment type="caution">
    <text evidence="9">The sequence shown here is derived from an EMBL/GenBank/DDBJ whole genome shotgun (WGS) entry which is preliminary data.</text>
</comment>
<dbReference type="PROSITE" id="PS50970">
    <property type="entry name" value="HCY"/>
    <property type="match status" value="1"/>
</dbReference>
<gene>
    <name evidence="9" type="ORF">HNQ47_001124</name>
</gene>
<reference evidence="9 10" key="1">
    <citation type="submission" date="2020-08" db="EMBL/GenBank/DDBJ databases">
        <title>Genomic Encyclopedia of Type Strains, Phase IV (KMG-IV): sequencing the most valuable type-strain genomes for metagenomic binning, comparative biology and taxonomic classification.</title>
        <authorList>
            <person name="Goeker M."/>
        </authorList>
    </citation>
    <scope>NUCLEOTIDE SEQUENCE [LARGE SCALE GENOMIC DNA]</scope>
    <source>
        <strain evidence="9 10">DSM 25799</strain>
    </source>
</reference>
<evidence type="ECO:0000313" key="10">
    <source>
        <dbReference type="Proteomes" id="UP000539953"/>
    </source>
</evidence>
<dbReference type="InterPro" id="IPR051486">
    <property type="entry name" value="Hcy_S-methyltransferase"/>
</dbReference>
<dbReference type="Pfam" id="PF02574">
    <property type="entry name" value="S-methyl_trans"/>
    <property type="match status" value="1"/>
</dbReference>
<dbReference type="Proteomes" id="UP000539953">
    <property type="component" value="Unassembled WGS sequence"/>
</dbReference>